<keyword evidence="6" id="KW-1185">Reference proteome</keyword>
<dbReference type="Pfam" id="PF04860">
    <property type="entry name" value="Phage_portal"/>
    <property type="match status" value="1"/>
</dbReference>
<evidence type="ECO:0000256" key="3">
    <source>
        <dbReference type="ARBA" id="ARBA00023009"/>
    </source>
</evidence>
<keyword evidence="2" id="KW-1188">Viral release from host cell</keyword>
<gene>
    <name evidence="5" type="ORF">FP3_000002</name>
</gene>
<accession>A0AAE9WZQ2</accession>
<dbReference type="Proteomes" id="UP001211639">
    <property type="component" value="Segment"/>
</dbReference>
<protein>
    <recommendedName>
        <fullName evidence="7">Portal vertex protein</fullName>
    </recommendedName>
</protein>
<evidence type="ECO:0008006" key="7">
    <source>
        <dbReference type="Google" id="ProtNLM"/>
    </source>
</evidence>
<proteinExistence type="inferred from homology"/>
<keyword evidence="3" id="KW-1162">Viral penetration into host cytoplasm</keyword>
<reference evidence="5" key="1">
    <citation type="submission" date="2022-12" db="EMBL/GenBank/DDBJ databases">
        <title>Complete genomic sequence of Pasteurella multocida phage vB_PmuM_CFP3.</title>
        <authorList>
            <person name="Cheng L."/>
            <person name="Chen H."/>
            <person name="Jiang N."/>
            <person name="Fu Q."/>
            <person name="Liu R."/>
            <person name="Huang Y."/>
            <person name="Fu G."/>
        </authorList>
    </citation>
    <scope>NUCLEOTIDE SEQUENCE</scope>
</reference>
<dbReference type="EMBL" id="OQ025560">
    <property type="protein sequence ID" value="WBY65433.1"/>
    <property type="molecule type" value="Genomic_DNA"/>
</dbReference>
<name>A0AAE9WZQ2_9CAUD</name>
<dbReference type="InterPro" id="IPR006430">
    <property type="entry name" value="Phage_portal_PBSX"/>
</dbReference>
<keyword evidence="3" id="KW-1160">Virus entry into host cell</keyword>
<keyword evidence="2" id="KW-0118">Viral capsid assembly</keyword>
<organism evidence="5 6">
    <name type="scientific">Pasteurella phage vB_PmuM_CFP3</name>
    <dbReference type="NCBI Taxonomy" id="3017169"/>
    <lineage>
        <taxon>Viruses</taxon>
        <taxon>Duplodnaviria</taxon>
        <taxon>Heunggongvirae</taxon>
        <taxon>Uroviricota</taxon>
        <taxon>Caudoviricetes</taxon>
        <taxon>Peduoviridae</taxon>
        <taxon>Irtavirus</taxon>
        <taxon>Irtavirus CFP3</taxon>
    </lineage>
</organism>
<dbReference type="PIRSF" id="PIRSF018494">
    <property type="entry name" value="PBSX_VPQ"/>
    <property type="match status" value="1"/>
</dbReference>
<comment type="similarity">
    <text evidence="1">Belongs to the phage portal family. PBSX subfamily.</text>
</comment>
<keyword evidence="4" id="KW-0231">Viral genome packaging</keyword>
<dbReference type="InterPro" id="IPR030935">
    <property type="entry name" value="PBSX_Proteobac"/>
</dbReference>
<evidence type="ECO:0000256" key="1">
    <source>
        <dbReference type="ARBA" id="ARBA00006799"/>
    </source>
</evidence>
<sequence>MAGECKKMAKNKQKDVKSTSIISINGSDYSYSAAPALDYVGLMHDDIYNCFMPPINRHALAKLPHQNAQHGGILHSRANMVSAGYIGGALLSKIDMRALCLNLIQFGDVALLKIRNAFGQVVRLHVLSSLYMRVCKDGNYKYLMKKSLYDTKSEIYEYNKNDVIFIKLYDPMQQVYGSPDYVGGITSALLNSDATIFRRRYYSNGAHMGFILYSTDPDMTEEMEDEIAERIRDSKGVGNFRSMFVNIAGGHPDGLKVIPIGDTGQKDEFANIKNISAQDVLTSHRFPPGLSGIIPVNTAGLGDPLKIREAYQADEVLPLQEIIAESINSDYEIKSALKVNFKQPEKRDKN</sequence>
<evidence type="ECO:0000256" key="4">
    <source>
        <dbReference type="ARBA" id="ARBA00023219"/>
    </source>
</evidence>
<dbReference type="NCBIfam" id="TIGR01540">
    <property type="entry name" value="portal_PBSX"/>
    <property type="match status" value="1"/>
</dbReference>
<dbReference type="InterPro" id="IPR006944">
    <property type="entry name" value="Phage/GTA_portal"/>
</dbReference>
<evidence type="ECO:0000313" key="6">
    <source>
        <dbReference type="Proteomes" id="UP001211639"/>
    </source>
</evidence>
<evidence type="ECO:0000256" key="2">
    <source>
        <dbReference type="ARBA" id="ARBA00022950"/>
    </source>
</evidence>
<keyword evidence="3" id="KW-1171">Viral genome ejection through host cell envelope</keyword>
<evidence type="ECO:0000313" key="5">
    <source>
        <dbReference type="EMBL" id="WBY65433.1"/>
    </source>
</evidence>